<name>A0ABN9XAK3_9DINO</name>
<proteinExistence type="predicted"/>
<dbReference type="EMBL" id="CAUYUJ010020193">
    <property type="protein sequence ID" value="CAK0896461.1"/>
    <property type="molecule type" value="Genomic_DNA"/>
</dbReference>
<gene>
    <name evidence="1" type="ORF">PCOR1329_LOCUS74922</name>
</gene>
<comment type="caution">
    <text evidence="1">The sequence shown here is derived from an EMBL/GenBank/DDBJ whole genome shotgun (WGS) entry which is preliminary data.</text>
</comment>
<protein>
    <submittedName>
        <fullName evidence="1">Uncharacterized protein</fullName>
    </submittedName>
</protein>
<dbReference type="Proteomes" id="UP001189429">
    <property type="component" value="Unassembled WGS sequence"/>
</dbReference>
<evidence type="ECO:0000313" key="1">
    <source>
        <dbReference type="EMBL" id="CAK0896461.1"/>
    </source>
</evidence>
<reference evidence="1" key="1">
    <citation type="submission" date="2023-10" db="EMBL/GenBank/DDBJ databases">
        <authorList>
            <person name="Chen Y."/>
            <person name="Shah S."/>
            <person name="Dougan E. K."/>
            <person name="Thang M."/>
            <person name="Chan C."/>
        </authorList>
    </citation>
    <scope>NUCLEOTIDE SEQUENCE [LARGE SCALE GENOMIC DNA]</scope>
</reference>
<organism evidence="1 2">
    <name type="scientific">Prorocentrum cordatum</name>
    <dbReference type="NCBI Taxonomy" id="2364126"/>
    <lineage>
        <taxon>Eukaryota</taxon>
        <taxon>Sar</taxon>
        <taxon>Alveolata</taxon>
        <taxon>Dinophyceae</taxon>
        <taxon>Prorocentrales</taxon>
        <taxon>Prorocentraceae</taxon>
        <taxon>Prorocentrum</taxon>
    </lineage>
</organism>
<keyword evidence="2" id="KW-1185">Reference proteome</keyword>
<evidence type="ECO:0000313" key="2">
    <source>
        <dbReference type="Proteomes" id="UP001189429"/>
    </source>
</evidence>
<sequence length="120" mass="12860">MLPLPASFASPDRSALAVDVGLQPRPPHLVQKRQSPLPLFAPLACSNPSIITHDVGLQVHLPDLVQQRQGPLPLVALLARTYSSIATIMSGSNFSSHISLSSARARCHWLPFSNALIPAL</sequence>
<accession>A0ABN9XAK3</accession>